<dbReference type="RefSeq" id="WP_203413532.1">
    <property type="nucleotide sequence ID" value="NZ_CP060244.1"/>
</dbReference>
<dbReference type="SUPFAM" id="SSF56529">
    <property type="entry name" value="FAH"/>
    <property type="match status" value="1"/>
</dbReference>
<reference evidence="1 2" key="1">
    <citation type="submission" date="2020-08" db="EMBL/GenBank/DDBJ databases">
        <title>Complete genome sequence of Entomobacter blattae G55GP.</title>
        <authorList>
            <person name="Poehlein A."/>
            <person name="Guzman J."/>
            <person name="Daniel R."/>
            <person name="Vilcinskas A."/>
        </authorList>
    </citation>
    <scope>NUCLEOTIDE SEQUENCE [LARGE SCALE GENOMIC DNA]</scope>
    <source>
        <strain evidence="1 2">G55GP</strain>
    </source>
</reference>
<dbReference type="Gene3D" id="3.90.850.10">
    <property type="entry name" value="Fumarylacetoacetase-like, C-terminal domain"/>
    <property type="match status" value="1"/>
</dbReference>
<evidence type="ECO:0000313" key="2">
    <source>
        <dbReference type="Proteomes" id="UP000516349"/>
    </source>
</evidence>
<dbReference type="KEGG" id="ebla:JGUZn3_21610"/>
<dbReference type="EMBL" id="CP060244">
    <property type="protein sequence ID" value="QNT79363.1"/>
    <property type="molecule type" value="Genomic_DNA"/>
</dbReference>
<protein>
    <submittedName>
        <fullName evidence="1">2-keto-4-pentenoate hydratase</fullName>
        <ecNumber evidence="1">4.2.1.80</ecNumber>
    </submittedName>
</protein>
<dbReference type="GO" id="GO:0008684">
    <property type="term" value="F:2-oxopent-4-enoate hydratase activity"/>
    <property type="evidence" value="ECO:0007669"/>
    <property type="project" value="UniProtKB-EC"/>
</dbReference>
<keyword evidence="2" id="KW-1185">Reference proteome</keyword>
<dbReference type="EC" id="4.2.1.80" evidence="1"/>
<proteinExistence type="predicted"/>
<evidence type="ECO:0000313" key="1">
    <source>
        <dbReference type="EMBL" id="QNT79363.1"/>
    </source>
</evidence>
<dbReference type="PANTHER" id="PTHR30143:SF0">
    <property type="entry name" value="2-KETO-4-PENTENOATE HYDRATASE"/>
    <property type="match status" value="1"/>
</dbReference>
<dbReference type="InterPro" id="IPR036663">
    <property type="entry name" value="Fumarylacetoacetase_C_sf"/>
</dbReference>
<sequence>MSFNPEISIKALLQARKTHTQLASLPEGGIPESWEEMFAIQNGVAHALLGSGYGPIVAWKVGAPKPDGQPFGAAIWNQTFFENVESVNVRDYYKVGVEAEIVYRFGKTFLRRENPYTAEDILAAIATVHPAIELVDTRFVDMGKQTFFINQADQGSHGALIIGKPMENWKTLVPVEEPITLTINGEIRAQHKGGNSAGDTIRGLTWIVNHALESEECVPAGTAVTTGSTTGTIFVEKGSKITAQFEHVGTLSLSLPG</sequence>
<dbReference type="AlphaFoldDB" id="A0A7H1NUA3"/>
<accession>A0A7H1NUA3</accession>
<dbReference type="PANTHER" id="PTHR30143">
    <property type="entry name" value="ACID HYDRATASE"/>
    <property type="match status" value="1"/>
</dbReference>
<keyword evidence="1" id="KW-0456">Lyase</keyword>
<dbReference type="GO" id="GO:0005737">
    <property type="term" value="C:cytoplasm"/>
    <property type="evidence" value="ECO:0007669"/>
    <property type="project" value="TreeGrafter"/>
</dbReference>
<name>A0A7H1NUA3_9PROT</name>
<gene>
    <name evidence="1" type="primary">mhpD</name>
    <name evidence="1" type="ORF">JGUZn3_21610</name>
</gene>
<dbReference type="InterPro" id="IPR050772">
    <property type="entry name" value="Hydratase-Decarb/MhpD_sf"/>
</dbReference>
<organism evidence="1 2">
    <name type="scientific">Entomobacter blattae</name>
    <dbReference type="NCBI Taxonomy" id="2762277"/>
    <lineage>
        <taxon>Bacteria</taxon>
        <taxon>Pseudomonadati</taxon>
        <taxon>Pseudomonadota</taxon>
        <taxon>Alphaproteobacteria</taxon>
        <taxon>Acetobacterales</taxon>
        <taxon>Acetobacteraceae</taxon>
        <taxon>Entomobacter</taxon>
    </lineage>
</organism>
<dbReference type="Proteomes" id="UP000516349">
    <property type="component" value="Chromosome"/>
</dbReference>